<evidence type="ECO:0000256" key="2">
    <source>
        <dbReference type="SAM" id="MobiDB-lite"/>
    </source>
</evidence>
<dbReference type="EMBL" id="FNXT01001226">
    <property type="protein sequence ID" value="SZX75175.1"/>
    <property type="molecule type" value="Genomic_DNA"/>
</dbReference>
<gene>
    <name evidence="3" type="ORF">BQ4739_LOCUS15475</name>
</gene>
<feature type="compositionally biased region" description="Low complexity" evidence="2">
    <location>
        <begin position="175"/>
        <end position="193"/>
    </location>
</feature>
<organism evidence="3 4">
    <name type="scientific">Tetradesmus obliquus</name>
    <name type="common">Green alga</name>
    <name type="synonym">Acutodesmus obliquus</name>
    <dbReference type="NCBI Taxonomy" id="3088"/>
    <lineage>
        <taxon>Eukaryota</taxon>
        <taxon>Viridiplantae</taxon>
        <taxon>Chlorophyta</taxon>
        <taxon>core chlorophytes</taxon>
        <taxon>Chlorophyceae</taxon>
        <taxon>CS clade</taxon>
        <taxon>Sphaeropleales</taxon>
        <taxon>Scenedesmaceae</taxon>
        <taxon>Tetradesmus</taxon>
    </lineage>
</organism>
<feature type="compositionally biased region" description="Low complexity" evidence="2">
    <location>
        <begin position="468"/>
        <end position="505"/>
    </location>
</feature>
<dbReference type="Proteomes" id="UP000256970">
    <property type="component" value="Unassembled WGS sequence"/>
</dbReference>
<evidence type="ECO:0000313" key="4">
    <source>
        <dbReference type="Proteomes" id="UP000256970"/>
    </source>
</evidence>
<feature type="region of interest" description="Disordered" evidence="2">
    <location>
        <begin position="385"/>
        <end position="414"/>
    </location>
</feature>
<proteinExistence type="predicted"/>
<protein>
    <submittedName>
        <fullName evidence="3">Uncharacterized protein</fullName>
    </submittedName>
</protein>
<accession>A0A383WC26</accession>
<evidence type="ECO:0000313" key="3">
    <source>
        <dbReference type="EMBL" id="SZX75175.1"/>
    </source>
</evidence>
<feature type="coiled-coil region" evidence="1">
    <location>
        <begin position="10"/>
        <end position="37"/>
    </location>
</feature>
<sequence>MAGNAYKRTVLELEVVLEEKLAQLKILEEENTRLRRHEAALSTAVGSVEGSVSMKAKVLRSSSLGPADSGSSRGLSPGVGDTCVPSSPHAMLEKVEEKEKEIRREMRQLGAGNYSQLYSTQLLHKAAASPGLVAACLACDADTRRSNWVESVRQLALLLPKYDYAFPCSTPGDRSVTNTVSNSVSNSSSKGSTAKQKVDSLVDEATTRVLVCGLLHPPPVVLHDLMVNLERGEVEMYPANYWRNVAAGLHLTTDQKHTLQFSWQKVKATKAAHQALSARLTQLQQQFTAGFAAFEARAQQAMQDNKLEDVQQVQAQLAAISQQQQQQQQGQCSPSFEPALGLHVSSQQQQQQQQQQRQQHELSGSALAAMVSASLAGDMPPAAAASAPLAAGEGPGALPAQHQQHATSAAAAAAGAVAAEHSSFVEQHSEHGLDLHLQLPGGGSFCSSPPLMEDLLADWTREDALLQHSPPHQQQQQQQQHMPGLPHQQQQEAAATRGGPATPAASDSSAVGGCQQQQQQQQQYVGLPPLPHAASPAVQLPTSEWQQQWWQQQHQMQLLQQQQQQQHQQQQQQQAWLQQQQQQQVLQQQDPPGPSNPKEEVLLQVSSPEQRQLEVQLDATRQLIKLQHYCQVLQLVNTLSRRQLATLYVLAFPYMPDAFMLCEELEAEAAAVDVAAAAKQ</sequence>
<keyword evidence="4" id="KW-1185">Reference proteome</keyword>
<feature type="region of interest" description="Disordered" evidence="2">
    <location>
        <begin position="62"/>
        <end position="87"/>
    </location>
</feature>
<name>A0A383WC26_TETOB</name>
<feature type="region of interest" description="Disordered" evidence="2">
    <location>
        <begin position="468"/>
        <end position="522"/>
    </location>
</feature>
<keyword evidence="1" id="KW-0175">Coiled coil</keyword>
<feature type="region of interest" description="Disordered" evidence="2">
    <location>
        <begin position="175"/>
        <end position="196"/>
    </location>
</feature>
<feature type="compositionally biased region" description="Low complexity" evidence="2">
    <location>
        <begin position="62"/>
        <end position="72"/>
    </location>
</feature>
<feature type="region of interest" description="Disordered" evidence="2">
    <location>
        <begin position="328"/>
        <end position="365"/>
    </location>
</feature>
<evidence type="ECO:0000256" key="1">
    <source>
        <dbReference type="SAM" id="Coils"/>
    </source>
</evidence>
<feature type="compositionally biased region" description="Low complexity" evidence="2">
    <location>
        <begin position="347"/>
        <end position="365"/>
    </location>
</feature>
<dbReference type="AlphaFoldDB" id="A0A383WC26"/>
<reference evidence="3 4" key="1">
    <citation type="submission" date="2016-10" db="EMBL/GenBank/DDBJ databases">
        <authorList>
            <person name="Cai Z."/>
        </authorList>
    </citation>
    <scope>NUCLEOTIDE SEQUENCE [LARGE SCALE GENOMIC DNA]</scope>
</reference>
<dbReference type="STRING" id="3088.A0A383WC26"/>